<comment type="caution">
    <text evidence="10">The sequence shown here is derived from an EMBL/GenBank/DDBJ whole genome shotgun (WGS) entry which is preliminary data.</text>
</comment>
<dbReference type="GO" id="GO:0070482">
    <property type="term" value="P:response to oxygen levels"/>
    <property type="evidence" value="ECO:0007669"/>
    <property type="project" value="TreeGrafter"/>
</dbReference>
<evidence type="ECO:0000256" key="3">
    <source>
        <dbReference type="ARBA" id="ARBA00022490"/>
    </source>
</evidence>
<keyword evidence="11" id="KW-1185">Reference proteome</keyword>
<feature type="compositionally biased region" description="Polar residues" evidence="8">
    <location>
        <begin position="756"/>
        <end position="766"/>
    </location>
</feature>
<dbReference type="Gene3D" id="3.30.70.1230">
    <property type="entry name" value="Nucleotide cyclase"/>
    <property type="match status" value="1"/>
</dbReference>
<dbReference type="Gene3D" id="6.10.250.780">
    <property type="match status" value="1"/>
</dbReference>
<dbReference type="SMART" id="SM00044">
    <property type="entry name" value="CYCc"/>
    <property type="match status" value="1"/>
</dbReference>
<dbReference type="GO" id="GO:0004383">
    <property type="term" value="F:guanylate cyclase activity"/>
    <property type="evidence" value="ECO:0007669"/>
    <property type="project" value="UniProtKB-EC"/>
</dbReference>
<name>A0A7J5XMC4_DISMA</name>
<dbReference type="InterPro" id="IPR042463">
    <property type="entry name" value="HNOB_dom_associated_sf"/>
</dbReference>
<dbReference type="Gene3D" id="3.30.450.260">
    <property type="entry name" value="Haem NO binding associated domain"/>
    <property type="match status" value="1"/>
</dbReference>
<dbReference type="Pfam" id="PF07701">
    <property type="entry name" value="HNOBA"/>
    <property type="match status" value="1"/>
</dbReference>
<feature type="compositionally biased region" description="Low complexity" evidence="8">
    <location>
        <begin position="812"/>
        <end position="826"/>
    </location>
</feature>
<comment type="subcellular location">
    <subcellularLocation>
        <location evidence="1">Cytoplasm</location>
    </subcellularLocation>
</comment>
<keyword evidence="7" id="KW-0141">cGMP biosynthesis</keyword>
<evidence type="ECO:0000256" key="5">
    <source>
        <dbReference type="ARBA" id="ARBA00023134"/>
    </source>
</evidence>
<dbReference type="Pfam" id="PF07700">
    <property type="entry name" value="HNOB"/>
    <property type="match status" value="1"/>
</dbReference>
<dbReference type="Proteomes" id="UP000518266">
    <property type="component" value="Unassembled WGS sequence"/>
</dbReference>
<feature type="domain" description="Guanylate cyclase" evidence="9">
    <location>
        <begin position="540"/>
        <end position="695"/>
    </location>
</feature>
<feature type="compositionally biased region" description="Basic and acidic residues" evidence="8">
    <location>
        <begin position="785"/>
        <end position="811"/>
    </location>
</feature>
<evidence type="ECO:0000256" key="8">
    <source>
        <dbReference type="SAM" id="MobiDB-lite"/>
    </source>
</evidence>
<evidence type="ECO:0000259" key="9">
    <source>
        <dbReference type="PROSITE" id="PS50125"/>
    </source>
</evidence>
<evidence type="ECO:0000256" key="4">
    <source>
        <dbReference type="ARBA" id="ARBA00022741"/>
    </source>
</evidence>
<dbReference type="CDD" id="cd07302">
    <property type="entry name" value="CHD"/>
    <property type="match status" value="1"/>
</dbReference>
<dbReference type="SUPFAM" id="SSF55073">
    <property type="entry name" value="Nucleotide cyclase"/>
    <property type="match status" value="1"/>
</dbReference>
<dbReference type="Gene3D" id="3.90.1520.10">
    <property type="entry name" value="H-NOX domain"/>
    <property type="match status" value="1"/>
</dbReference>
<evidence type="ECO:0000256" key="6">
    <source>
        <dbReference type="ARBA" id="ARBA00023239"/>
    </source>
</evidence>
<dbReference type="SUPFAM" id="SSF111126">
    <property type="entry name" value="Ligand-binding domain in the NO signalling and Golgi transport"/>
    <property type="match status" value="1"/>
</dbReference>
<feature type="region of interest" description="Disordered" evidence="8">
    <location>
        <begin position="754"/>
        <end position="832"/>
    </location>
</feature>
<dbReference type="InterPro" id="IPR011644">
    <property type="entry name" value="Heme_NO-bd"/>
</dbReference>
<dbReference type="GO" id="GO:0005525">
    <property type="term" value="F:GTP binding"/>
    <property type="evidence" value="ECO:0007669"/>
    <property type="project" value="UniProtKB-KW"/>
</dbReference>
<dbReference type="GO" id="GO:0038060">
    <property type="term" value="P:nitric oxide-cGMP-mediated signaling"/>
    <property type="evidence" value="ECO:0007669"/>
    <property type="project" value="TreeGrafter"/>
</dbReference>
<evidence type="ECO:0000256" key="7">
    <source>
        <dbReference type="ARBA" id="ARBA00023293"/>
    </source>
</evidence>
<dbReference type="PANTHER" id="PTHR45655:SF10">
    <property type="entry name" value="SOLUBLE GUANYLATE CYCLASE 88E"/>
    <property type="match status" value="1"/>
</dbReference>
<evidence type="ECO:0000313" key="11">
    <source>
        <dbReference type="Proteomes" id="UP000518266"/>
    </source>
</evidence>
<dbReference type="GO" id="GO:0020037">
    <property type="term" value="F:heme binding"/>
    <property type="evidence" value="ECO:0007669"/>
    <property type="project" value="InterPro"/>
</dbReference>
<dbReference type="Pfam" id="PF00211">
    <property type="entry name" value="Guanylate_cyc"/>
    <property type="match status" value="1"/>
</dbReference>
<dbReference type="EMBL" id="JAAKFY010000022">
    <property type="protein sequence ID" value="KAF3838246.1"/>
    <property type="molecule type" value="Genomic_DNA"/>
</dbReference>
<dbReference type="EC" id="4.6.1.2" evidence="2"/>
<sequence>MREPRLDSRLSSSIITSFGTLIFFPRWVWGLILSDSPARERAVPMKLIPGILGCLPHRVPFRVLLEVNQPVCRLDISQSTKRDIMYGLLCESLHDFIKESYGDDVWKLVRERADVRLHSFVTHQVYSESVIPRIAMAASGVTGTPYNELMNSWGVYFLGFVGKYGYDRILKVLGRHVRDFVNGLDNLHEYLRFSYPKVQPPTFFCQEESATGVTLHYRSKRKGYLHYAMGQLRQMGKQFYDTDIHVEVLSEQMLGDYSHVTMRLNFDNSAYRYIMKEDEEEQDILPIASDFFFEVFPFNIVFRQDMVVHNVGSGLSTVFPDLDGKKITDAFLLARPLVEFTWNMIISHPNNLFEIMSKEPVKRERNLHNRIQNSDYENANRSADVDVELMAFHSIIGEDYKDANSANAMESLGDGSRCLKLKGQMRYMPEWESIIFLGTPVMESLSAMFKTGLYINDLSMHDSSRDLVLAGTQQSEELKRALIQVHSADEQKKSSKLEESMKMLDYEMKKTDDLLYRMIPKPVAKRLRKGEPAVNTCEVRIVFPDVTILFSDVPHHTNAVVSMLNTMYTLFDTLSEKHRVFKVETIGDAYMVVAGAPEKTKYHAHNICDMALDMVRSIDHLKDPSNGNHIQIRVGAYNECGSVCVFMSVFDFECCKLVVLVAGIHSGMVVAGVVGHKMPRYGLHGDTVHTASAMESNGKEMHIQLSSATYEHLKGSHFIFERRGTITIKGNVEIETYWLKGKRDKDGNAQAACPQFGTQTISNANISGPEARRDEEGMGPPLVAGRDKDDDGLQDAHLELDSPESDGRDSIIESPDSSCDSPCSKSATCAMS</sequence>
<keyword evidence="6" id="KW-0456">Lyase</keyword>
<dbReference type="OrthoDB" id="6127067at2759"/>
<evidence type="ECO:0000256" key="2">
    <source>
        <dbReference type="ARBA" id="ARBA00012202"/>
    </source>
</evidence>
<dbReference type="InterPro" id="IPR029787">
    <property type="entry name" value="Nucleotide_cyclase"/>
</dbReference>
<dbReference type="InterPro" id="IPR001054">
    <property type="entry name" value="A/G_cyclase"/>
</dbReference>
<dbReference type="InterPro" id="IPR038158">
    <property type="entry name" value="H-NOX_domain_sf"/>
</dbReference>
<organism evidence="10 11">
    <name type="scientific">Dissostichus mawsoni</name>
    <name type="common">Antarctic cod</name>
    <dbReference type="NCBI Taxonomy" id="36200"/>
    <lineage>
        <taxon>Eukaryota</taxon>
        <taxon>Metazoa</taxon>
        <taxon>Chordata</taxon>
        <taxon>Craniata</taxon>
        <taxon>Vertebrata</taxon>
        <taxon>Euteleostomi</taxon>
        <taxon>Actinopterygii</taxon>
        <taxon>Neopterygii</taxon>
        <taxon>Teleostei</taxon>
        <taxon>Neoteleostei</taxon>
        <taxon>Acanthomorphata</taxon>
        <taxon>Eupercaria</taxon>
        <taxon>Perciformes</taxon>
        <taxon>Notothenioidei</taxon>
        <taxon>Nototheniidae</taxon>
        <taxon>Dissostichus</taxon>
    </lineage>
</organism>
<dbReference type="AlphaFoldDB" id="A0A7J5XMC4"/>
<keyword evidence="5" id="KW-0342">GTP-binding</keyword>
<dbReference type="PANTHER" id="PTHR45655">
    <property type="entry name" value="GUANYLATE CYCLASE SOLUBLE SUBUNIT BETA-2"/>
    <property type="match status" value="1"/>
</dbReference>
<keyword evidence="3" id="KW-0963">Cytoplasm</keyword>
<reference evidence="10 11" key="1">
    <citation type="submission" date="2020-03" db="EMBL/GenBank/DDBJ databases">
        <title>Dissostichus mawsoni Genome sequencing and assembly.</title>
        <authorList>
            <person name="Park H."/>
        </authorList>
    </citation>
    <scope>NUCLEOTIDE SEQUENCE [LARGE SCALE GENOMIC DNA]</scope>
    <source>
        <strain evidence="10">DM0001</strain>
        <tissue evidence="10">Muscle</tissue>
    </source>
</reference>
<evidence type="ECO:0000313" key="10">
    <source>
        <dbReference type="EMBL" id="KAF3838246.1"/>
    </source>
</evidence>
<proteinExistence type="predicted"/>
<gene>
    <name evidence="10" type="ORF">F7725_010014</name>
</gene>
<evidence type="ECO:0000256" key="1">
    <source>
        <dbReference type="ARBA" id="ARBA00004496"/>
    </source>
</evidence>
<dbReference type="GO" id="GO:0008074">
    <property type="term" value="C:guanylate cyclase complex, soluble"/>
    <property type="evidence" value="ECO:0007669"/>
    <property type="project" value="TreeGrafter"/>
</dbReference>
<dbReference type="InterPro" id="IPR011645">
    <property type="entry name" value="HNOB_dom_associated"/>
</dbReference>
<accession>A0A7J5XMC4</accession>
<protein>
    <recommendedName>
        <fullName evidence="2">guanylate cyclase</fullName>
        <ecNumber evidence="2">4.6.1.2</ecNumber>
    </recommendedName>
</protein>
<keyword evidence="4" id="KW-0547">Nucleotide-binding</keyword>
<dbReference type="PROSITE" id="PS50125">
    <property type="entry name" value="GUANYLATE_CYCLASE_2"/>
    <property type="match status" value="1"/>
</dbReference>
<dbReference type="InterPro" id="IPR024096">
    <property type="entry name" value="NO_sig/Golgi_transp_ligand-bd"/>
</dbReference>